<organism evidence="10 11">
    <name type="scientific">Streptomyces albiaxialis</name>
    <dbReference type="NCBI Taxonomy" id="329523"/>
    <lineage>
        <taxon>Bacteria</taxon>
        <taxon>Bacillati</taxon>
        <taxon>Actinomycetota</taxon>
        <taxon>Actinomycetes</taxon>
        <taxon>Kitasatosporales</taxon>
        <taxon>Streptomycetaceae</taxon>
        <taxon>Streptomyces</taxon>
    </lineage>
</organism>
<keyword evidence="5" id="KW-0680">Restriction system</keyword>
<keyword evidence="2" id="KW-0489">Methyltransferase</keyword>
<dbReference type="Proteomes" id="UP001500016">
    <property type="component" value="Unassembled WGS sequence"/>
</dbReference>
<keyword evidence="11" id="KW-1185">Reference proteome</keyword>
<evidence type="ECO:0000256" key="3">
    <source>
        <dbReference type="ARBA" id="ARBA00022679"/>
    </source>
</evidence>
<dbReference type="InterPro" id="IPR001091">
    <property type="entry name" value="RM_Methyltransferase"/>
</dbReference>
<dbReference type="SUPFAM" id="SSF53335">
    <property type="entry name" value="S-adenosyl-L-methionine-dependent methyltransferases"/>
    <property type="match status" value="2"/>
</dbReference>
<comment type="caution">
    <text evidence="10">The sequence shown here is derived from an EMBL/GenBank/DDBJ whole genome shotgun (WGS) entry which is preliminary data.</text>
</comment>
<dbReference type="RefSeq" id="WP_344527664.1">
    <property type="nucleotide sequence ID" value="NZ_BAAAPE010000007.1"/>
</dbReference>
<dbReference type="EMBL" id="BAAAPE010000007">
    <property type="protein sequence ID" value="GAA2074118.1"/>
    <property type="molecule type" value="Genomic_DNA"/>
</dbReference>
<keyword evidence="3" id="KW-0808">Transferase</keyword>
<proteinExistence type="inferred from homology"/>
<dbReference type="InterPro" id="IPR029063">
    <property type="entry name" value="SAM-dependent_MTases_sf"/>
</dbReference>
<comment type="similarity">
    <text evidence="1">Belongs to the N(4)/N(6)-methyltransferase family. N(4) subfamily.</text>
</comment>
<feature type="domain" description="DNA methylase N-4/N-6" evidence="9">
    <location>
        <begin position="55"/>
        <end position="224"/>
    </location>
</feature>
<dbReference type="Gene3D" id="3.40.50.150">
    <property type="entry name" value="Vaccinia Virus protein VP39"/>
    <property type="match status" value="2"/>
</dbReference>
<dbReference type="Pfam" id="PF01555">
    <property type="entry name" value="N6_N4_Mtase"/>
    <property type="match status" value="2"/>
</dbReference>
<evidence type="ECO:0000256" key="6">
    <source>
        <dbReference type="ARBA" id="ARBA00023125"/>
    </source>
</evidence>
<evidence type="ECO:0000256" key="5">
    <source>
        <dbReference type="ARBA" id="ARBA00022747"/>
    </source>
</evidence>
<comment type="catalytic activity">
    <reaction evidence="7">
        <text>a 2'-deoxycytidine in DNA + S-adenosyl-L-methionine = an N(4)-methyl-2'-deoxycytidine in DNA + S-adenosyl-L-homocysteine + H(+)</text>
        <dbReference type="Rhea" id="RHEA:16857"/>
        <dbReference type="Rhea" id="RHEA-COMP:11369"/>
        <dbReference type="Rhea" id="RHEA-COMP:13674"/>
        <dbReference type="ChEBI" id="CHEBI:15378"/>
        <dbReference type="ChEBI" id="CHEBI:57856"/>
        <dbReference type="ChEBI" id="CHEBI:59789"/>
        <dbReference type="ChEBI" id="CHEBI:85452"/>
        <dbReference type="ChEBI" id="CHEBI:137933"/>
        <dbReference type="EC" id="2.1.1.113"/>
    </reaction>
</comment>
<accession>A0ABP5HJK2</accession>
<protein>
    <recommendedName>
        <fullName evidence="8">Methyltransferase</fullName>
        <ecNumber evidence="8">2.1.1.-</ecNumber>
    </recommendedName>
</protein>
<dbReference type="PRINTS" id="PR00508">
    <property type="entry name" value="S21N4MTFRASE"/>
</dbReference>
<keyword evidence="4" id="KW-0949">S-adenosyl-L-methionine</keyword>
<dbReference type="InterPro" id="IPR017985">
    <property type="entry name" value="MeTrfase_CN4_CS"/>
</dbReference>
<reference evidence="11" key="1">
    <citation type="journal article" date="2019" name="Int. J. Syst. Evol. Microbiol.">
        <title>The Global Catalogue of Microorganisms (GCM) 10K type strain sequencing project: providing services to taxonomists for standard genome sequencing and annotation.</title>
        <authorList>
            <consortium name="The Broad Institute Genomics Platform"/>
            <consortium name="The Broad Institute Genome Sequencing Center for Infectious Disease"/>
            <person name="Wu L."/>
            <person name="Ma J."/>
        </authorList>
    </citation>
    <scope>NUCLEOTIDE SEQUENCE [LARGE SCALE GENOMIC DNA]</scope>
    <source>
        <strain evidence="11">JCM 15478</strain>
    </source>
</reference>
<evidence type="ECO:0000313" key="11">
    <source>
        <dbReference type="Proteomes" id="UP001500016"/>
    </source>
</evidence>
<sequence>MTLTLEANDAEPVISRNLSTAGVSSLEDWEENLSPASAEVVIGDARRTGLEDNSVDLIVTSPPYWQKRDYGHADQIGQESTPQAYVESMMECLDEWKRLLRPAGSVFLNVGDTYHKRSLMGIPGLLEFAAVQRGWLIRNRIIWTKDSGMPEPAKNRLANRHEYVIHLALKPNYYYDLIGYSEYMGNGANPGDVWKIMPERNMGAHLAPYPQELVRRAVMLGCPPQVCSTCAKPRTRVLERTDQLDPQRPQARRAMELAKEHGLTPDHIRAVQATGISDVGKATKFQNGTGRNSQEVQQLAAEAKAVLGGYFREFTFAKKATVGWTDCGHGTPARGVVLDPFMGTGTTLKTATAMGQDAIGVDLVALAQETEVPKQGKAKESTKRSVR</sequence>
<gene>
    <name evidence="10" type="ORF">GCM10009801_27850</name>
</gene>
<dbReference type="PROSITE" id="PS00093">
    <property type="entry name" value="N4_MTASE"/>
    <property type="match status" value="1"/>
</dbReference>
<evidence type="ECO:0000256" key="2">
    <source>
        <dbReference type="ARBA" id="ARBA00022603"/>
    </source>
</evidence>
<evidence type="ECO:0000256" key="7">
    <source>
        <dbReference type="ARBA" id="ARBA00049120"/>
    </source>
</evidence>
<keyword evidence="6" id="KW-0238">DNA-binding</keyword>
<evidence type="ECO:0000313" key="10">
    <source>
        <dbReference type="EMBL" id="GAA2074118.1"/>
    </source>
</evidence>
<evidence type="ECO:0000259" key="9">
    <source>
        <dbReference type="Pfam" id="PF01555"/>
    </source>
</evidence>
<evidence type="ECO:0000256" key="1">
    <source>
        <dbReference type="ARBA" id="ARBA00010203"/>
    </source>
</evidence>
<name>A0ABP5HJK2_9ACTN</name>
<feature type="domain" description="DNA methylase N-4/N-6" evidence="9">
    <location>
        <begin position="331"/>
        <end position="363"/>
    </location>
</feature>
<dbReference type="InterPro" id="IPR002941">
    <property type="entry name" value="DNA_methylase_N4/N6"/>
</dbReference>
<evidence type="ECO:0000256" key="8">
    <source>
        <dbReference type="RuleBase" id="RU362026"/>
    </source>
</evidence>
<dbReference type="EC" id="2.1.1.-" evidence="8"/>
<evidence type="ECO:0000256" key="4">
    <source>
        <dbReference type="ARBA" id="ARBA00022691"/>
    </source>
</evidence>